<organism evidence="2 3">
    <name type="scientific">Acetilactobacillus jinshanensis</name>
    <dbReference type="NCBI Taxonomy" id="1720083"/>
    <lineage>
        <taxon>Bacteria</taxon>
        <taxon>Bacillati</taxon>
        <taxon>Bacillota</taxon>
        <taxon>Bacilli</taxon>
        <taxon>Lactobacillales</taxon>
        <taxon>Lactobacillaceae</taxon>
        <taxon>Acetilactobacillus</taxon>
    </lineage>
</organism>
<evidence type="ECO:0000313" key="3">
    <source>
        <dbReference type="Proteomes" id="UP000294321"/>
    </source>
</evidence>
<evidence type="ECO:0000256" key="1">
    <source>
        <dbReference type="ARBA" id="ARBA00005397"/>
    </source>
</evidence>
<dbReference type="PANTHER" id="PTHR39161:SF1">
    <property type="entry name" value="ADAPTER PROTEIN MECA 1"/>
    <property type="match status" value="1"/>
</dbReference>
<dbReference type="InterPro" id="IPR038471">
    <property type="entry name" value="MecA_C_sf"/>
</dbReference>
<dbReference type="PANTHER" id="PTHR39161">
    <property type="entry name" value="ADAPTER PROTEIN MECA"/>
    <property type="match status" value="1"/>
</dbReference>
<dbReference type="Proteomes" id="UP000294321">
    <property type="component" value="Chromosome"/>
</dbReference>
<keyword evidence="3" id="KW-1185">Reference proteome</keyword>
<proteinExistence type="inferred from homology"/>
<dbReference type="InterPro" id="IPR008681">
    <property type="entry name" value="Neg-reg_MecA"/>
</dbReference>
<evidence type="ECO:0000313" key="2">
    <source>
        <dbReference type="EMBL" id="QBP18994.1"/>
    </source>
</evidence>
<sequence length="115" mass="13449">MVIKNNQVKSAVKSNQPTLNCYVIDLKTFEDFIQVAHLLKTKQGNSNLYQYQGHYYLELTFNDRLTKFEQDKVKDQLSLAYEYGHKSSIQPSTLKNHGKLIMKNNALAQGRYYFH</sequence>
<accession>A0A4P6ZMG0</accession>
<dbReference type="AlphaFoldDB" id="A0A4P6ZMG0"/>
<gene>
    <name evidence="2" type="ORF">ELX58_01685</name>
</gene>
<dbReference type="KEGG" id="lji:ELX58_01685"/>
<dbReference type="Pfam" id="PF05389">
    <property type="entry name" value="MecA"/>
    <property type="match status" value="1"/>
</dbReference>
<protein>
    <submittedName>
        <fullName evidence="2">Uncharacterized protein</fullName>
    </submittedName>
</protein>
<comment type="similarity">
    <text evidence="1">Belongs to the MecA family.</text>
</comment>
<name>A0A4P6ZMG0_9LACO</name>
<dbReference type="EMBL" id="CP034726">
    <property type="protein sequence ID" value="QBP18994.1"/>
    <property type="molecule type" value="Genomic_DNA"/>
</dbReference>
<dbReference type="Gene3D" id="3.30.70.1950">
    <property type="match status" value="1"/>
</dbReference>
<reference evidence="3" key="1">
    <citation type="submission" date="2018-12" db="EMBL/GenBank/DDBJ databases">
        <title>A new species of lactobacillus.</title>
        <authorList>
            <person name="Jian Y."/>
            <person name="Xin L."/>
            <person name="Hong Z.J."/>
            <person name="Ming L.Z."/>
            <person name="Hong X.Z."/>
        </authorList>
    </citation>
    <scope>NUCLEOTIDE SEQUENCE [LARGE SCALE GENOMIC DNA]</scope>
    <source>
        <strain evidence="3">HSLZ-75</strain>
    </source>
</reference>
<dbReference type="OrthoDB" id="2360201at2"/>